<evidence type="ECO:0000313" key="1">
    <source>
        <dbReference type="EMBL" id="MBM3282553.1"/>
    </source>
</evidence>
<protein>
    <submittedName>
        <fullName evidence="1">YkgJ family cysteine cluster protein</fullName>
    </submittedName>
</protein>
<name>A0A8T4C7T2_9ARCH</name>
<dbReference type="PANTHER" id="PTHR35866">
    <property type="entry name" value="PUTATIVE-RELATED"/>
    <property type="match status" value="1"/>
</dbReference>
<dbReference type="Pfam" id="PF03692">
    <property type="entry name" value="CxxCxxCC"/>
    <property type="match status" value="1"/>
</dbReference>
<dbReference type="AlphaFoldDB" id="A0A8T4C7T2"/>
<organism evidence="1 2">
    <name type="scientific">Candidatus Iainarchaeum sp</name>
    <dbReference type="NCBI Taxonomy" id="3101447"/>
    <lineage>
        <taxon>Archaea</taxon>
        <taxon>Candidatus Iainarchaeota</taxon>
        <taxon>Candidatus Iainarchaeia</taxon>
        <taxon>Candidatus Iainarchaeales</taxon>
        <taxon>Candidatus Iainarchaeaceae</taxon>
        <taxon>Candidatus Iainarchaeum</taxon>
    </lineage>
</organism>
<evidence type="ECO:0000313" key="2">
    <source>
        <dbReference type="Proteomes" id="UP000774699"/>
    </source>
</evidence>
<comment type="caution">
    <text evidence="1">The sequence shown here is derived from an EMBL/GenBank/DDBJ whole genome shotgun (WGS) entry which is preliminary data.</text>
</comment>
<proteinExistence type="predicted"/>
<sequence length="228" mass="25916">MVWGPIPRMNPPSAEQIYAICKTCGECCKRYAISVLPRELAREAKFFKLSEKEFTAIYTRLLVQIVPFSSGQHPLSLHTSMIPQNVWKKLQAAGFSSDYAMILPMVGFKKKEYCVFFDPKTTSCTMHEVKPAQCTLFPFTSVEKNIDYAKAYDFCELSRVEKPTNEIFAAQDAQRVEMRNYFDAVAEKGLSNVWKNIPNAGDIIYNGKIISTITLNELNEWLAAAKNK</sequence>
<gene>
    <name evidence="1" type="ORF">FJY86_04425</name>
</gene>
<reference evidence="1" key="1">
    <citation type="submission" date="2019-03" db="EMBL/GenBank/DDBJ databases">
        <title>Lake Tanganyika Metagenome-Assembled Genomes (MAGs).</title>
        <authorList>
            <person name="Tran P."/>
        </authorList>
    </citation>
    <scope>NUCLEOTIDE SEQUENCE</scope>
    <source>
        <strain evidence="1">M_DeepCast_50m_m2_156</strain>
    </source>
</reference>
<dbReference type="EMBL" id="VGJJ01000043">
    <property type="protein sequence ID" value="MBM3282553.1"/>
    <property type="molecule type" value="Genomic_DNA"/>
</dbReference>
<dbReference type="PANTHER" id="PTHR35866:SF1">
    <property type="entry name" value="YKGJ FAMILY CYSTEINE CLUSTER PROTEIN"/>
    <property type="match status" value="1"/>
</dbReference>
<accession>A0A8T4C7T2</accession>
<dbReference type="InterPro" id="IPR005358">
    <property type="entry name" value="Puta_zinc/iron-chelating_dom"/>
</dbReference>
<dbReference type="Proteomes" id="UP000774699">
    <property type="component" value="Unassembled WGS sequence"/>
</dbReference>